<name>A0A9D1M1S8_9FIRM</name>
<dbReference type="CDD" id="cd01164">
    <property type="entry name" value="FruK_PfkB_like"/>
    <property type="match status" value="1"/>
</dbReference>
<keyword evidence="2 6" id="KW-0808">Transferase</keyword>
<keyword evidence="6" id="KW-0423">Lactose metabolism</keyword>
<dbReference type="AlphaFoldDB" id="A0A9D1M1S8"/>
<dbReference type="PANTHER" id="PTHR46566">
    <property type="entry name" value="1-PHOSPHOFRUCTOKINASE-RELATED"/>
    <property type="match status" value="1"/>
</dbReference>
<feature type="domain" description="Carbohydrate kinase PfkB" evidence="7">
    <location>
        <begin position="12"/>
        <end position="284"/>
    </location>
</feature>
<evidence type="ECO:0000259" key="7">
    <source>
        <dbReference type="Pfam" id="PF00294"/>
    </source>
</evidence>
<dbReference type="NCBIfam" id="TIGR03168">
    <property type="entry name" value="1-PFK"/>
    <property type="match status" value="1"/>
</dbReference>
<dbReference type="Proteomes" id="UP000824093">
    <property type="component" value="Unassembled WGS sequence"/>
</dbReference>
<dbReference type="GO" id="GO:0044281">
    <property type="term" value="P:small molecule metabolic process"/>
    <property type="evidence" value="ECO:0007669"/>
    <property type="project" value="UniProtKB-ARBA"/>
</dbReference>
<dbReference type="InterPro" id="IPR011611">
    <property type="entry name" value="PfkB_dom"/>
</dbReference>
<gene>
    <name evidence="8" type="primary">pfkB</name>
    <name evidence="8" type="ORF">IAB70_05090</name>
</gene>
<sequence length="307" mass="34032">MIYTVTFNPALDYIVKVDNFQKDEINRTKTEMILPGGKGINVSIVLKQLGLDNVALGFVADFTGQEIEKLVQEYGVKTDFIHVQEGFSRINVKITSEKETAVNGNGPNILPKDVEKLFGQIDQLKEEDVLVLSGSIPKVIKNDAYEQICKRIENKNIKVVVDATGELLVKVLPYHPFLIKPNLDELGEIFGTTIRSKEEIIQYAKRLQEKGARNVLISMGGKGAFLIDEFGKDYFCEAPKGNIVHTVGAGDSMVAGFLAGYIQNDRSYKIAFKTGVAAGSASTFSQFLATKEEVLKLLKEIETKEEF</sequence>
<keyword evidence="5 6" id="KW-0067">ATP-binding</keyword>
<evidence type="ECO:0000256" key="6">
    <source>
        <dbReference type="PIRNR" id="PIRNR000535"/>
    </source>
</evidence>
<dbReference type="GO" id="GO:0008662">
    <property type="term" value="F:1-phosphofructokinase activity"/>
    <property type="evidence" value="ECO:0007669"/>
    <property type="project" value="InterPro"/>
</dbReference>
<reference evidence="8" key="1">
    <citation type="submission" date="2020-10" db="EMBL/GenBank/DDBJ databases">
        <authorList>
            <person name="Gilroy R."/>
        </authorList>
    </citation>
    <scope>NUCLEOTIDE SEQUENCE</scope>
    <source>
        <strain evidence="8">CHK195-15760</strain>
    </source>
</reference>
<comment type="similarity">
    <text evidence="1">Belongs to the carbohydrate kinase pfkB family.</text>
</comment>
<dbReference type="FunFam" id="3.40.1190.20:FF:000001">
    <property type="entry name" value="Phosphofructokinase"/>
    <property type="match status" value="1"/>
</dbReference>
<dbReference type="GO" id="GO:0005829">
    <property type="term" value="C:cytosol"/>
    <property type="evidence" value="ECO:0007669"/>
    <property type="project" value="TreeGrafter"/>
</dbReference>
<dbReference type="PANTHER" id="PTHR46566:SF1">
    <property type="entry name" value="1-PHOSPHOFRUCTOKINASE"/>
    <property type="match status" value="1"/>
</dbReference>
<evidence type="ECO:0000256" key="3">
    <source>
        <dbReference type="ARBA" id="ARBA00022741"/>
    </source>
</evidence>
<protein>
    <recommendedName>
        <fullName evidence="6">Tagatose-6-phosphate kinase</fullName>
        <ecNumber evidence="6">2.7.1.144</ecNumber>
    </recommendedName>
</protein>
<dbReference type="NCBIfam" id="TIGR03828">
    <property type="entry name" value="pfkB"/>
    <property type="match status" value="1"/>
</dbReference>
<dbReference type="Pfam" id="PF00294">
    <property type="entry name" value="PfkB"/>
    <property type="match status" value="1"/>
</dbReference>
<dbReference type="SUPFAM" id="SSF53613">
    <property type="entry name" value="Ribokinase-like"/>
    <property type="match status" value="1"/>
</dbReference>
<keyword evidence="3 6" id="KW-0547">Nucleotide-binding</keyword>
<dbReference type="InterPro" id="IPR017583">
    <property type="entry name" value="Tagatose/fructose_Pkinase"/>
</dbReference>
<evidence type="ECO:0000256" key="1">
    <source>
        <dbReference type="ARBA" id="ARBA00005380"/>
    </source>
</evidence>
<comment type="similarity">
    <text evidence="6">Belongs to the carbohydrate kinase PfkB family. LacC subfamily.</text>
</comment>
<dbReference type="EC" id="2.7.1.144" evidence="6"/>
<comment type="pathway">
    <text evidence="6">Carbohydrate metabolism; D-tagatose 6-phosphate degradation; D-glyceraldehyde 3-phosphate and glycerone phosphate from D-tagatose 6-phosphate: step 1/2.</text>
</comment>
<evidence type="ECO:0000313" key="9">
    <source>
        <dbReference type="Proteomes" id="UP000824093"/>
    </source>
</evidence>
<dbReference type="InterPro" id="IPR029056">
    <property type="entry name" value="Ribokinase-like"/>
</dbReference>
<dbReference type="GO" id="GO:0009024">
    <property type="term" value="F:tagatose-6-phosphate kinase activity"/>
    <property type="evidence" value="ECO:0007669"/>
    <property type="project" value="UniProtKB-EC"/>
</dbReference>
<dbReference type="Gene3D" id="3.40.1190.20">
    <property type="match status" value="1"/>
</dbReference>
<dbReference type="GO" id="GO:0005524">
    <property type="term" value="F:ATP binding"/>
    <property type="evidence" value="ECO:0007669"/>
    <property type="project" value="UniProtKB-KW"/>
</dbReference>
<reference evidence="8" key="2">
    <citation type="journal article" date="2021" name="PeerJ">
        <title>Extensive microbial diversity within the chicken gut microbiome revealed by metagenomics and culture.</title>
        <authorList>
            <person name="Gilroy R."/>
            <person name="Ravi A."/>
            <person name="Getino M."/>
            <person name="Pursley I."/>
            <person name="Horton D.L."/>
            <person name="Alikhan N.F."/>
            <person name="Baker D."/>
            <person name="Gharbi K."/>
            <person name="Hall N."/>
            <person name="Watson M."/>
            <person name="Adriaenssens E.M."/>
            <person name="Foster-Nyarko E."/>
            <person name="Jarju S."/>
            <person name="Secka A."/>
            <person name="Antonio M."/>
            <person name="Oren A."/>
            <person name="Chaudhuri R.R."/>
            <person name="La Ragione R."/>
            <person name="Hildebrand F."/>
            <person name="Pallen M.J."/>
        </authorList>
    </citation>
    <scope>NUCLEOTIDE SEQUENCE</scope>
    <source>
        <strain evidence="8">CHK195-15760</strain>
    </source>
</reference>
<dbReference type="EMBL" id="DVNH01000038">
    <property type="protein sequence ID" value="HIU51977.1"/>
    <property type="molecule type" value="Genomic_DNA"/>
</dbReference>
<evidence type="ECO:0000313" key="8">
    <source>
        <dbReference type="EMBL" id="HIU51977.1"/>
    </source>
</evidence>
<dbReference type="GO" id="GO:0005988">
    <property type="term" value="P:lactose metabolic process"/>
    <property type="evidence" value="ECO:0007669"/>
    <property type="project" value="UniProtKB-KW"/>
</dbReference>
<dbReference type="InterPro" id="IPR022463">
    <property type="entry name" value="1-PFruKinase"/>
</dbReference>
<organism evidence="8 9">
    <name type="scientific">Candidatus Merdicola faecigallinarum</name>
    <dbReference type="NCBI Taxonomy" id="2840862"/>
    <lineage>
        <taxon>Bacteria</taxon>
        <taxon>Bacillati</taxon>
        <taxon>Bacillota</taxon>
        <taxon>Clostridia</taxon>
        <taxon>Candidatus Merdicola</taxon>
    </lineage>
</organism>
<keyword evidence="4" id="KW-0418">Kinase</keyword>
<dbReference type="PIRSF" id="PIRSF000535">
    <property type="entry name" value="1PFK/6PFK/LacC"/>
    <property type="match status" value="1"/>
</dbReference>
<evidence type="ECO:0000256" key="4">
    <source>
        <dbReference type="ARBA" id="ARBA00022777"/>
    </source>
</evidence>
<proteinExistence type="inferred from homology"/>
<dbReference type="GO" id="GO:0016052">
    <property type="term" value="P:carbohydrate catabolic process"/>
    <property type="evidence" value="ECO:0007669"/>
    <property type="project" value="UniProtKB-ARBA"/>
</dbReference>
<comment type="catalytic activity">
    <reaction evidence="6">
        <text>D-tagatofuranose 6-phosphate + ATP = D-tagatofuranose 1,6-bisphosphate + ADP + H(+)</text>
        <dbReference type="Rhea" id="RHEA:12420"/>
        <dbReference type="ChEBI" id="CHEBI:15378"/>
        <dbReference type="ChEBI" id="CHEBI:30616"/>
        <dbReference type="ChEBI" id="CHEBI:58694"/>
        <dbReference type="ChEBI" id="CHEBI:58695"/>
        <dbReference type="ChEBI" id="CHEBI:456216"/>
        <dbReference type="EC" id="2.7.1.144"/>
    </reaction>
</comment>
<evidence type="ECO:0000256" key="2">
    <source>
        <dbReference type="ARBA" id="ARBA00022679"/>
    </source>
</evidence>
<accession>A0A9D1M1S8</accession>
<comment type="caution">
    <text evidence="8">The sequence shown here is derived from an EMBL/GenBank/DDBJ whole genome shotgun (WGS) entry which is preliminary data.</text>
</comment>
<evidence type="ECO:0000256" key="5">
    <source>
        <dbReference type="ARBA" id="ARBA00022840"/>
    </source>
</evidence>